<dbReference type="PANTHER" id="PTHR47331">
    <property type="entry name" value="PHD-TYPE DOMAIN-CONTAINING PROTEIN"/>
    <property type="match status" value="1"/>
</dbReference>
<dbReference type="EMBL" id="UYWW01006854">
    <property type="protein sequence ID" value="VDM14954.1"/>
    <property type="molecule type" value="Genomic_DNA"/>
</dbReference>
<dbReference type="InterPro" id="IPR043502">
    <property type="entry name" value="DNA/RNA_pol_sf"/>
</dbReference>
<accession>A0A3P7EES3</accession>
<dbReference type="OMA" id="CATRELM"/>
<proteinExistence type="predicted"/>
<dbReference type="PROSITE" id="PS50878">
    <property type="entry name" value="RT_POL"/>
    <property type="match status" value="1"/>
</dbReference>
<dbReference type="InterPro" id="IPR008042">
    <property type="entry name" value="Retrotrans_Pao"/>
</dbReference>
<dbReference type="Gene3D" id="3.10.10.10">
    <property type="entry name" value="HIV Type 1 Reverse Transcriptase, subunit A, domain 1"/>
    <property type="match status" value="1"/>
</dbReference>
<dbReference type="OrthoDB" id="5920525at2759"/>
<keyword evidence="3" id="KW-1185">Reference proteome</keyword>
<dbReference type="InParanoid" id="A0A3P7EES3"/>
<evidence type="ECO:0000313" key="2">
    <source>
        <dbReference type="EMBL" id="VDM14954.1"/>
    </source>
</evidence>
<dbReference type="Pfam" id="PF05380">
    <property type="entry name" value="Peptidase_A17"/>
    <property type="match status" value="1"/>
</dbReference>
<dbReference type="Proteomes" id="UP000270924">
    <property type="component" value="Unassembled WGS sequence"/>
</dbReference>
<name>A0A3P7EES3_WUCBA</name>
<gene>
    <name evidence="2" type="ORF">WBA_LOCUS8340</name>
</gene>
<dbReference type="Gene3D" id="3.30.70.270">
    <property type="match status" value="1"/>
</dbReference>
<dbReference type="InterPro" id="IPR000477">
    <property type="entry name" value="RT_dom"/>
</dbReference>
<sequence length="358" mass="41948">MIADVEKAFLQVSLYQEDRDVTRFLWLKDKSKEVTQENLVTYRFKRVPFGVISSPFLLAAVIRHLLNKENSELSVEIAKNLYVDNIAITSENASQRAVGLAVYSRRSNSTPGEPKLIYGKTRLVPKRESRNKSASIPRLELLAVTIGVRVLEFIKQEIYVEKTYLWTDSACVLHWLRKPPIGSKYISNRIDEIKRSKDIEFRHVRSVCNPADLASRGLLPEKLIERSLWWNGPSWLSKPKERWPEDEIMKENIMSVCMAMGLMEEETIQSEQVCTTLIDVARFSSLRKLMRTILYVLRFIAKVSKEKIRSLIGFSKENFTSKEYDRATILLLRNMMEQRNFKRKDTKFDRIFKREFYF</sequence>
<evidence type="ECO:0000313" key="3">
    <source>
        <dbReference type="Proteomes" id="UP000270924"/>
    </source>
</evidence>
<feature type="domain" description="Reverse transcriptase" evidence="1">
    <location>
        <begin position="1"/>
        <end position="150"/>
    </location>
</feature>
<evidence type="ECO:0000259" key="1">
    <source>
        <dbReference type="PROSITE" id="PS50878"/>
    </source>
</evidence>
<reference evidence="2 3" key="1">
    <citation type="submission" date="2018-11" db="EMBL/GenBank/DDBJ databases">
        <authorList>
            <consortium name="Pathogen Informatics"/>
        </authorList>
    </citation>
    <scope>NUCLEOTIDE SEQUENCE [LARGE SCALE GENOMIC DNA]</scope>
</reference>
<protein>
    <recommendedName>
        <fullName evidence="1">Reverse transcriptase domain-containing protein</fullName>
    </recommendedName>
</protein>
<organism evidence="2 3">
    <name type="scientific">Wuchereria bancrofti</name>
    <dbReference type="NCBI Taxonomy" id="6293"/>
    <lineage>
        <taxon>Eukaryota</taxon>
        <taxon>Metazoa</taxon>
        <taxon>Ecdysozoa</taxon>
        <taxon>Nematoda</taxon>
        <taxon>Chromadorea</taxon>
        <taxon>Rhabditida</taxon>
        <taxon>Spirurina</taxon>
        <taxon>Spiruromorpha</taxon>
        <taxon>Filarioidea</taxon>
        <taxon>Onchocercidae</taxon>
        <taxon>Wuchereria</taxon>
    </lineage>
</organism>
<dbReference type="InterPro" id="IPR043128">
    <property type="entry name" value="Rev_trsase/Diguanyl_cyclase"/>
</dbReference>
<dbReference type="SUPFAM" id="SSF56672">
    <property type="entry name" value="DNA/RNA polymerases"/>
    <property type="match status" value="1"/>
</dbReference>
<dbReference type="AlphaFoldDB" id="A0A3P7EES3"/>